<feature type="compositionally biased region" description="Low complexity" evidence="1">
    <location>
        <begin position="377"/>
        <end position="388"/>
    </location>
</feature>
<evidence type="ECO:0000256" key="1">
    <source>
        <dbReference type="SAM" id="MobiDB-lite"/>
    </source>
</evidence>
<sequence>MMLDVSTSERRMNCGNVAVRRLEVLRRILHKPQCLQLHLTSARTDQTSVPAEQTQEFLQHLRWMLQKDVLGQDIFLLGRPGPLRRRLAMQFLELTNRELEFVSLSRDTTESDLKQRREIKSGTAIYFDQSAVRAAIHGRVLVLEGIEKAERNVLPVLNNLLENREMHLEDGRFLIPASRYDKLLKEHSLEELERWQLVRVSEDFRVVALGIPVPRYLGNPLDPPLRSRFQARDVGITNYKSFSILLTLKPFWKVIFVGTGESEGPFLPHTKQLVERTWLRPGIASQDTSTMSSLGDFGQNLGKPWASLRMFCDNGRIDGEINRQEEIYLEKLIWTVGNEWVLKECGLKGNPTGTDLSPGLPEAEDNEGPSNAVLDASSPGTPSPLGSTRKGSPANKTPDQDPSGFHFHLSSFPSFNPILPFFGRGWKELGKQCVTAKPISKVSSPPPTPHPTVSRNRPALRSNTPLPPIYPLVGCHMWQMLPYRREGRLSRDVNR</sequence>
<dbReference type="GO" id="GO:0005737">
    <property type="term" value="C:cytoplasm"/>
    <property type="evidence" value="ECO:0007669"/>
    <property type="project" value="TreeGrafter"/>
</dbReference>
<organism evidence="3">
    <name type="scientific">Timema bartmani</name>
    <dbReference type="NCBI Taxonomy" id="61472"/>
    <lineage>
        <taxon>Eukaryota</taxon>
        <taxon>Metazoa</taxon>
        <taxon>Ecdysozoa</taxon>
        <taxon>Arthropoda</taxon>
        <taxon>Hexapoda</taxon>
        <taxon>Insecta</taxon>
        <taxon>Pterygota</taxon>
        <taxon>Neoptera</taxon>
        <taxon>Polyneoptera</taxon>
        <taxon>Phasmatodea</taxon>
        <taxon>Timematodea</taxon>
        <taxon>Timematoidea</taxon>
        <taxon>Timematidae</taxon>
        <taxon>Timema</taxon>
    </lineage>
</organism>
<dbReference type="Pfam" id="PF07728">
    <property type="entry name" value="AAA_5"/>
    <property type="match status" value="1"/>
</dbReference>
<name>A0A7R9EM22_9NEOP</name>
<dbReference type="Gene3D" id="3.40.50.300">
    <property type="entry name" value="P-loop containing nucleotide triphosphate hydrolases"/>
    <property type="match status" value="1"/>
</dbReference>
<dbReference type="GO" id="GO:0005524">
    <property type="term" value="F:ATP binding"/>
    <property type="evidence" value="ECO:0007669"/>
    <property type="project" value="InterPro"/>
</dbReference>
<dbReference type="InterPro" id="IPR011704">
    <property type="entry name" value="ATPase_dyneun-rel_AAA"/>
</dbReference>
<feature type="region of interest" description="Disordered" evidence="1">
    <location>
        <begin position="437"/>
        <end position="462"/>
    </location>
</feature>
<evidence type="ECO:0000259" key="2">
    <source>
        <dbReference type="Pfam" id="PF07728"/>
    </source>
</evidence>
<feature type="domain" description="ATPase dynein-related AAA" evidence="2">
    <location>
        <begin position="73"/>
        <end position="229"/>
    </location>
</feature>
<gene>
    <name evidence="3" type="ORF">TBIB3V08_LOCUS349</name>
</gene>
<dbReference type="SUPFAM" id="SSF52540">
    <property type="entry name" value="P-loop containing nucleoside triphosphate hydrolases"/>
    <property type="match status" value="1"/>
</dbReference>
<protein>
    <recommendedName>
        <fullName evidence="2">ATPase dynein-related AAA domain-containing protein</fullName>
    </recommendedName>
</protein>
<dbReference type="InterPro" id="IPR039891">
    <property type="entry name" value="VWA8"/>
</dbReference>
<evidence type="ECO:0000313" key="3">
    <source>
        <dbReference type="EMBL" id="CAD7437744.1"/>
    </source>
</evidence>
<dbReference type="AlphaFoldDB" id="A0A7R9EM22"/>
<dbReference type="GO" id="GO:0016887">
    <property type="term" value="F:ATP hydrolysis activity"/>
    <property type="evidence" value="ECO:0007669"/>
    <property type="project" value="InterPro"/>
</dbReference>
<dbReference type="FunFam" id="3.40.50.300:FF:000587">
    <property type="entry name" value="von Willebrand factor A domain containing 8"/>
    <property type="match status" value="1"/>
</dbReference>
<dbReference type="PANTHER" id="PTHR21610">
    <property type="entry name" value="VON WILLEBRAND FACTOR A DOMAIN-CONTAINING PROTEIN 8"/>
    <property type="match status" value="1"/>
</dbReference>
<dbReference type="PANTHER" id="PTHR21610:SF9">
    <property type="entry name" value="VON WILLEBRAND FACTOR A DOMAIN-CONTAINING PROTEIN 8"/>
    <property type="match status" value="1"/>
</dbReference>
<dbReference type="EMBL" id="OD564311">
    <property type="protein sequence ID" value="CAD7437744.1"/>
    <property type="molecule type" value="Genomic_DNA"/>
</dbReference>
<proteinExistence type="predicted"/>
<feature type="region of interest" description="Disordered" evidence="1">
    <location>
        <begin position="352"/>
        <end position="405"/>
    </location>
</feature>
<accession>A0A7R9EM22</accession>
<dbReference type="InterPro" id="IPR027417">
    <property type="entry name" value="P-loop_NTPase"/>
</dbReference>
<reference evidence="3" key="1">
    <citation type="submission" date="2020-11" db="EMBL/GenBank/DDBJ databases">
        <authorList>
            <person name="Tran Van P."/>
        </authorList>
    </citation>
    <scope>NUCLEOTIDE SEQUENCE</scope>
</reference>